<accession>A0ABT1X3G2</accession>
<proteinExistence type="predicted"/>
<sequence>MAHLAILMPEPAGIALPLPAAKATAKGPTRGAPPWPPSLRALDAAPRRAGAELLDAAGAGREDRVLCLGEAGAETLCDVLNRGCRGGSAFRQPPAHPDPVEVVVAPAIRSEEAGRAVADCARRALPSGGRLALRLIGGGTAAIARSVAARLRAYGFERVRLCGQAEGVLLVYRLSAAGKER</sequence>
<dbReference type="RefSeq" id="WP_257715189.1">
    <property type="nucleotide sequence ID" value="NZ_JANJOU010000003.1"/>
</dbReference>
<gene>
    <name evidence="1" type="ORF">NRP21_05585</name>
</gene>
<dbReference type="Proteomes" id="UP001524642">
    <property type="component" value="Unassembled WGS sequence"/>
</dbReference>
<protein>
    <recommendedName>
        <fullName evidence="3">Smr domain-containing protein</fullName>
    </recommendedName>
</protein>
<evidence type="ECO:0000313" key="2">
    <source>
        <dbReference type="Proteomes" id="UP001524642"/>
    </source>
</evidence>
<comment type="caution">
    <text evidence="1">The sequence shown here is derived from an EMBL/GenBank/DDBJ whole genome shotgun (WGS) entry which is preliminary data.</text>
</comment>
<organism evidence="1 2">
    <name type="scientific">Roseomonas populi</name>
    <dbReference type="NCBI Taxonomy" id="3121582"/>
    <lineage>
        <taxon>Bacteria</taxon>
        <taxon>Pseudomonadati</taxon>
        <taxon>Pseudomonadota</taxon>
        <taxon>Alphaproteobacteria</taxon>
        <taxon>Acetobacterales</taxon>
        <taxon>Roseomonadaceae</taxon>
        <taxon>Roseomonas</taxon>
    </lineage>
</organism>
<evidence type="ECO:0008006" key="3">
    <source>
        <dbReference type="Google" id="ProtNLM"/>
    </source>
</evidence>
<reference evidence="1 2" key="1">
    <citation type="submission" date="2022-06" db="EMBL/GenBank/DDBJ databases">
        <title>Roseomonas CN29.</title>
        <authorList>
            <person name="Cheng Y."/>
            <person name="He X."/>
        </authorList>
    </citation>
    <scope>NUCLEOTIDE SEQUENCE [LARGE SCALE GENOMIC DNA]</scope>
    <source>
        <strain evidence="1 2">CN29</strain>
    </source>
</reference>
<name>A0ABT1X3G2_9PROT</name>
<dbReference type="EMBL" id="JANJOU010000003">
    <property type="protein sequence ID" value="MCR0981514.1"/>
    <property type="molecule type" value="Genomic_DNA"/>
</dbReference>
<evidence type="ECO:0000313" key="1">
    <source>
        <dbReference type="EMBL" id="MCR0981514.1"/>
    </source>
</evidence>
<keyword evidence="2" id="KW-1185">Reference proteome</keyword>